<dbReference type="InterPro" id="IPR024978">
    <property type="entry name" value="Homeodomain_phBC6A51-type"/>
</dbReference>
<gene>
    <name evidence="3" type="ORF">CLV99_1006</name>
</gene>
<proteinExistence type="predicted"/>
<dbReference type="Pfam" id="PF13022">
    <property type="entry name" value="HTH_Tnp_1_2"/>
    <property type="match status" value="1"/>
</dbReference>
<feature type="region of interest" description="Disordered" evidence="1">
    <location>
        <begin position="125"/>
        <end position="145"/>
    </location>
</feature>
<protein>
    <submittedName>
        <fullName evidence="3">Putative insertion element HTH domain-containing protein</fullName>
    </submittedName>
</protein>
<dbReference type="InterPro" id="IPR009057">
    <property type="entry name" value="Homeodomain-like_sf"/>
</dbReference>
<feature type="compositionally biased region" description="Polar residues" evidence="1">
    <location>
        <begin position="125"/>
        <end position="134"/>
    </location>
</feature>
<dbReference type="AlphaFoldDB" id="A0A4R6WHB0"/>
<dbReference type="SUPFAM" id="SSF46689">
    <property type="entry name" value="Homeodomain-like"/>
    <property type="match status" value="1"/>
</dbReference>
<evidence type="ECO:0000313" key="3">
    <source>
        <dbReference type="EMBL" id="TDQ79563.1"/>
    </source>
</evidence>
<dbReference type="EMBL" id="SNYV01000011">
    <property type="protein sequence ID" value="TDQ79563.1"/>
    <property type="molecule type" value="Genomic_DNA"/>
</dbReference>
<sequence>MAKYGKKLVERIADLVKSDTYTIAEICKMVGIDEATYYRWKKDKNEFCDAIKKAEDARMEFFVVEAKKSLLKKIQGYTVQEKSTTYTRDKEGKPQVKEQKNIDKHYQPDTAAIIFTLTNGDSENWKNRQNTDLTNKGDKFETGSPFMAAIMNASKKKKEK</sequence>
<dbReference type="Proteomes" id="UP000295292">
    <property type="component" value="Unassembled WGS sequence"/>
</dbReference>
<evidence type="ECO:0000259" key="2">
    <source>
        <dbReference type="Pfam" id="PF13022"/>
    </source>
</evidence>
<reference evidence="3 4" key="1">
    <citation type="submission" date="2019-03" db="EMBL/GenBank/DDBJ databases">
        <title>Genomic Encyclopedia of Archaeal and Bacterial Type Strains, Phase II (KMG-II): from individual species to whole genera.</title>
        <authorList>
            <person name="Goeker M."/>
        </authorList>
    </citation>
    <scope>NUCLEOTIDE SEQUENCE [LARGE SCALE GENOMIC DNA]</scope>
    <source>
        <strain evidence="3 4">DSM 28353</strain>
    </source>
</reference>
<dbReference type="RefSeq" id="WP_133583344.1">
    <property type="nucleotide sequence ID" value="NZ_SNYV01000011.1"/>
</dbReference>
<feature type="domain" description="Homeodomain phBC6A51-type" evidence="2">
    <location>
        <begin position="15"/>
        <end position="80"/>
    </location>
</feature>
<name>A0A4R6WHB0_9SPHI</name>
<comment type="caution">
    <text evidence="3">The sequence shown here is derived from an EMBL/GenBank/DDBJ whole genome shotgun (WGS) entry which is preliminary data.</text>
</comment>
<evidence type="ECO:0000256" key="1">
    <source>
        <dbReference type="SAM" id="MobiDB-lite"/>
    </source>
</evidence>
<keyword evidence="4" id="KW-1185">Reference proteome</keyword>
<dbReference type="Gene3D" id="1.10.10.60">
    <property type="entry name" value="Homeodomain-like"/>
    <property type="match status" value="1"/>
</dbReference>
<evidence type="ECO:0000313" key="4">
    <source>
        <dbReference type="Proteomes" id="UP000295292"/>
    </source>
</evidence>
<accession>A0A4R6WHB0</accession>
<dbReference type="OrthoDB" id="1085895at2"/>
<organism evidence="3 4">
    <name type="scientific">Sphingobacterium yanglingense</name>
    <dbReference type="NCBI Taxonomy" id="1437280"/>
    <lineage>
        <taxon>Bacteria</taxon>
        <taxon>Pseudomonadati</taxon>
        <taxon>Bacteroidota</taxon>
        <taxon>Sphingobacteriia</taxon>
        <taxon>Sphingobacteriales</taxon>
        <taxon>Sphingobacteriaceae</taxon>
        <taxon>Sphingobacterium</taxon>
    </lineage>
</organism>